<evidence type="ECO:0000313" key="2">
    <source>
        <dbReference type="Proteomes" id="UP001458880"/>
    </source>
</evidence>
<dbReference type="AlphaFoldDB" id="A0AAW1N494"/>
<dbReference type="Proteomes" id="UP001458880">
    <property type="component" value="Unassembled WGS sequence"/>
</dbReference>
<evidence type="ECO:0000313" key="1">
    <source>
        <dbReference type="EMBL" id="KAK9753496.1"/>
    </source>
</evidence>
<dbReference type="EMBL" id="JASPKY010000013">
    <property type="protein sequence ID" value="KAK9753496.1"/>
    <property type="molecule type" value="Genomic_DNA"/>
</dbReference>
<gene>
    <name evidence="1" type="ORF">QE152_g2002</name>
</gene>
<sequence length="116" mass="13068">MYNKVISIRGISLVYVAREKRNNRKKKKRTTATETKKTVLCFDAWLGINCRRSGMLAHTMRRTTRTTQTAGVSFTSGAMAVQKTHIYKSPAIVVLGAHLCQLPNKYFGHVIDKLLA</sequence>
<protein>
    <submittedName>
        <fullName evidence="1">Uncharacterized protein</fullName>
    </submittedName>
</protein>
<reference evidence="1 2" key="1">
    <citation type="journal article" date="2024" name="BMC Genomics">
        <title>De novo assembly and annotation of Popillia japonica's genome with initial clues to its potential as an invasive pest.</title>
        <authorList>
            <person name="Cucini C."/>
            <person name="Boschi S."/>
            <person name="Funari R."/>
            <person name="Cardaioli E."/>
            <person name="Iannotti N."/>
            <person name="Marturano G."/>
            <person name="Paoli F."/>
            <person name="Bruttini M."/>
            <person name="Carapelli A."/>
            <person name="Frati F."/>
            <person name="Nardi F."/>
        </authorList>
    </citation>
    <scope>NUCLEOTIDE SEQUENCE [LARGE SCALE GENOMIC DNA]</scope>
    <source>
        <strain evidence="1">DMR45628</strain>
    </source>
</reference>
<name>A0AAW1N494_POPJA</name>
<keyword evidence="2" id="KW-1185">Reference proteome</keyword>
<accession>A0AAW1N494</accession>
<organism evidence="1 2">
    <name type="scientific">Popillia japonica</name>
    <name type="common">Japanese beetle</name>
    <dbReference type="NCBI Taxonomy" id="7064"/>
    <lineage>
        <taxon>Eukaryota</taxon>
        <taxon>Metazoa</taxon>
        <taxon>Ecdysozoa</taxon>
        <taxon>Arthropoda</taxon>
        <taxon>Hexapoda</taxon>
        <taxon>Insecta</taxon>
        <taxon>Pterygota</taxon>
        <taxon>Neoptera</taxon>
        <taxon>Endopterygota</taxon>
        <taxon>Coleoptera</taxon>
        <taxon>Polyphaga</taxon>
        <taxon>Scarabaeiformia</taxon>
        <taxon>Scarabaeidae</taxon>
        <taxon>Rutelinae</taxon>
        <taxon>Popillia</taxon>
    </lineage>
</organism>
<comment type="caution">
    <text evidence="1">The sequence shown here is derived from an EMBL/GenBank/DDBJ whole genome shotgun (WGS) entry which is preliminary data.</text>
</comment>
<proteinExistence type="predicted"/>